<feature type="transmembrane region" description="Helical" evidence="5">
    <location>
        <begin position="121"/>
        <end position="138"/>
    </location>
</feature>
<feature type="transmembrane region" description="Helical" evidence="5">
    <location>
        <begin position="506"/>
        <end position="523"/>
    </location>
</feature>
<keyword evidence="2 5" id="KW-0812">Transmembrane</keyword>
<evidence type="ECO:0000313" key="8">
    <source>
        <dbReference type="Proteomes" id="UP000265200"/>
    </source>
</evidence>
<dbReference type="Ensembl" id="ENSORLT00015035436.1">
    <property type="protein sequence ID" value="ENSORLP00015019110.1"/>
    <property type="gene ID" value="ENSORLG00015020233.1"/>
</dbReference>
<feature type="transmembrane region" description="Helical" evidence="5">
    <location>
        <begin position="158"/>
        <end position="183"/>
    </location>
</feature>
<evidence type="ECO:0000259" key="6">
    <source>
        <dbReference type="PROSITE" id="PS50850"/>
    </source>
</evidence>
<reference evidence="7" key="3">
    <citation type="submission" date="2025-08" db="UniProtKB">
        <authorList>
            <consortium name="Ensembl"/>
        </authorList>
    </citation>
    <scope>IDENTIFICATION</scope>
    <source>
        <strain evidence="7">HSOK</strain>
    </source>
</reference>
<dbReference type="Pfam" id="PF00083">
    <property type="entry name" value="Sugar_tr"/>
    <property type="match status" value="1"/>
</dbReference>
<feature type="transmembrane region" description="Helical" evidence="5">
    <location>
        <begin position="204"/>
        <end position="227"/>
    </location>
</feature>
<proteinExistence type="predicted"/>
<dbReference type="GO" id="GO:0016020">
    <property type="term" value="C:membrane"/>
    <property type="evidence" value="ECO:0007669"/>
    <property type="project" value="UniProtKB-SubCell"/>
</dbReference>
<dbReference type="InterPro" id="IPR036259">
    <property type="entry name" value="MFS_trans_sf"/>
</dbReference>
<evidence type="ECO:0000256" key="5">
    <source>
        <dbReference type="SAM" id="Phobius"/>
    </source>
</evidence>
<protein>
    <recommendedName>
        <fullName evidence="6">Major facilitator superfamily (MFS) profile domain-containing protein</fullName>
    </recommendedName>
</protein>
<name>A0A3P9IH02_ORYLA</name>
<organism evidence="7 8">
    <name type="scientific">Oryzias latipes</name>
    <name type="common">Japanese rice fish</name>
    <name type="synonym">Japanese killifish</name>
    <dbReference type="NCBI Taxonomy" id="8090"/>
    <lineage>
        <taxon>Eukaryota</taxon>
        <taxon>Metazoa</taxon>
        <taxon>Chordata</taxon>
        <taxon>Craniata</taxon>
        <taxon>Vertebrata</taxon>
        <taxon>Euteleostomi</taxon>
        <taxon>Actinopterygii</taxon>
        <taxon>Neopterygii</taxon>
        <taxon>Teleostei</taxon>
        <taxon>Neoteleostei</taxon>
        <taxon>Acanthomorphata</taxon>
        <taxon>Ovalentaria</taxon>
        <taxon>Atherinomorphae</taxon>
        <taxon>Beloniformes</taxon>
        <taxon>Adrianichthyidae</taxon>
        <taxon>Oryziinae</taxon>
        <taxon>Oryzias</taxon>
    </lineage>
</organism>
<keyword evidence="4 5" id="KW-0472">Membrane</keyword>
<dbReference type="AlphaFoldDB" id="A0A3P9IH02"/>
<accession>A0A3P9IH02</accession>
<reference evidence="7 8" key="2">
    <citation type="submission" date="2017-04" db="EMBL/GenBank/DDBJ databases">
        <title>CpG methylation of centromeres and impact of large insertions on vertebrate speciation.</title>
        <authorList>
            <person name="Ichikawa K."/>
            <person name="Yoshimura J."/>
            <person name="Morishita S."/>
        </authorList>
    </citation>
    <scope>NUCLEOTIDE SEQUENCE</scope>
    <source>
        <strain evidence="7 8">HSOK</strain>
    </source>
</reference>
<keyword evidence="3 5" id="KW-1133">Transmembrane helix</keyword>
<comment type="subcellular location">
    <subcellularLocation>
        <location evidence="1">Membrane</location>
        <topology evidence="1">Multi-pass membrane protein</topology>
    </subcellularLocation>
</comment>
<feature type="transmembrane region" description="Helical" evidence="5">
    <location>
        <begin position="458"/>
        <end position="478"/>
    </location>
</feature>
<evidence type="ECO:0000313" key="7">
    <source>
        <dbReference type="Ensembl" id="ENSORLP00015019110.1"/>
    </source>
</evidence>
<dbReference type="InterPro" id="IPR005828">
    <property type="entry name" value="MFS_sugar_transport-like"/>
</dbReference>
<feature type="transmembrane region" description="Helical" evidence="5">
    <location>
        <begin position="344"/>
        <end position="363"/>
    </location>
</feature>
<feature type="domain" description="Major facilitator superfamily (MFS) profile" evidence="6">
    <location>
        <begin position="67"/>
        <end position="483"/>
    </location>
</feature>
<dbReference type="PANTHER" id="PTHR24064">
    <property type="entry name" value="SOLUTE CARRIER FAMILY 22 MEMBER"/>
    <property type="match status" value="1"/>
</dbReference>
<evidence type="ECO:0000256" key="4">
    <source>
        <dbReference type="ARBA" id="ARBA00023136"/>
    </source>
</evidence>
<reference evidence="7" key="4">
    <citation type="submission" date="2025-09" db="UniProtKB">
        <authorList>
            <consortium name="Ensembl"/>
        </authorList>
    </citation>
    <scope>IDENTIFICATION</scope>
    <source>
        <strain evidence="7">HSOK</strain>
    </source>
</reference>
<dbReference type="InterPro" id="IPR020846">
    <property type="entry name" value="MFS_dom"/>
</dbReference>
<dbReference type="Proteomes" id="UP000265200">
    <property type="component" value="Chromosome 1"/>
</dbReference>
<reference key="1">
    <citation type="journal article" date="2007" name="Nature">
        <title>The medaka draft genome and insights into vertebrate genome evolution.</title>
        <authorList>
            <person name="Kasahara M."/>
            <person name="Naruse K."/>
            <person name="Sasaki S."/>
            <person name="Nakatani Y."/>
            <person name="Qu W."/>
            <person name="Ahsan B."/>
            <person name="Yamada T."/>
            <person name="Nagayasu Y."/>
            <person name="Doi K."/>
            <person name="Kasai Y."/>
            <person name="Jindo T."/>
            <person name="Kobayashi D."/>
            <person name="Shimada A."/>
            <person name="Toyoda A."/>
            <person name="Kuroki Y."/>
            <person name="Fujiyama A."/>
            <person name="Sasaki T."/>
            <person name="Shimizu A."/>
            <person name="Asakawa S."/>
            <person name="Shimizu N."/>
            <person name="Hashimoto S."/>
            <person name="Yang J."/>
            <person name="Lee Y."/>
            <person name="Matsushima K."/>
            <person name="Sugano S."/>
            <person name="Sakaizumi M."/>
            <person name="Narita T."/>
            <person name="Ohishi K."/>
            <person name="Haga S."/>
            <person name="Ohta F."/>
            <person name="Nomoto H."/>
            <person name="Nogata K."/>
            <person name="Morishita T."/>
            <person name="Endo T."/>
            <person name="Shin-I T."/>
            <person name="Takeda H."/>
            <person name="Morishita S."/>
            <person name="Kohara Y."/>
        </authorList>
    </citation>
    <scope>NUCLEOTIDE SEQUENCE [LARGE SCALE GENOMIC DNA]</scope>
    <source>
        <strain>Hd-rR</strain>
    </source>
</reference>
<evidence type="ECO:0000256" key="1">
    <source>
        <dbReference type="ARBA" id="ARBA00004141"/>
    </source>
</evidence>
<feature type="transmembrane region" description="Helical" evidence="5">
    <location>
        <begin position="233"/>
        <end position="251"/>
    </location>
</feature>
<evidence type="ECO:0000256" key="2">
    <source>
        <dbReference type="ARBA" id="ARBA00022692"/>
    </source>
</evidence>
<feature type="transmembrane region" description="Helical" evidence="5">
    <location>
        <begin position="375"/>
        <end position="391"/>
    </location>
</feature>
<dbReference type="PROSITE" id="PS50850">
    <property type="entry name" value="MFS"/>
    <property type="match status" value="1"/>
</dbReference>
<dbReference type="Gene3D" id="1.20.1250.20">
    <property type="entry name" value="MFS general substrate transporter like domains"/>
    <property type="match status" value="1"/>
</dbReference>
<feature type="transmembrane region" description="Helical" evidence="5">
    <location>
        <begin position="313"/>
        <end position="332"/>
    </location>
</feature>
<sequence length="527" mass="58845">MNFDDILSEINGFGKFQIVLFLIQVLSRISLPCHFLLSNFIAAVPPHHCDIRGIEDGGLFVNLTFNQKVIVGIPTEQDGAPSSCLMFTNPQYQYLFSSNTSEETNQVTFVFGLKLKLQSTATVFFIGVMTGAPLFGYLSDRFGRRPLLLVSYLSSLTFAILSAVSTSFVMFAIMRFLTGMFLAGRSIISIALNIEWCSTKHRTFSGIIISLDWTLGNWLLVGIAYGINEWRTLILAATSPLILAVMVWRWLPESARWLIANGKAEAAQYYMMKCAKMNKGSKGLTTITPETVNLSRLRQWLGQAPATLRLKEIYNLFIITNKFGVAFTYYGITLNISGFGLNPHLTQFIFASIEMPMKIAVYFSLEKLGRRRCEVTALLATSLLLFINIFVSKEKWLIRTIVGVLGKSTSEASFTIMYLYTTELYPTVVRLVSYTAFLARLGVSVSPLVVLSEEAWHLLPACIYCAVALASGVIASLLPETLNAQLPEFIEDIEKTSPVKVTDHTLMANGVLINSFLLFFLYIKLHI</sequence>
<dbReference type="GO" id="GO:0022857">
    <property type="term" value="F:transmembrane transporter activity"/>
    <property type="evidence" value="ECO:0007669"/>
    <property type="project" value="InterPro"/>
</dbReference>
<dbReference type="SUPFAM" id="SSF103473">
    <property type="entry name" value="MFS general substrate transporter"/>
    <property type="match status" value="1"/>
</dbReference>
<evidence type="ECO:0000256" key="3">
    <source>
        <dbReference type="ARBA" id="ARBA00022989"/>
    </source>
</evidence>